<evidence type="ECO:0000313" key="2">
    <source>
        <dbReference type="Proteomes" id="UP001195483"/>
    </source>
</evidence>
<reference evidence="1" key="1">
    <citation type="journal article" date="2021" name="Genome Biol. Evol.">
        <title>A High-Quality Reference Genome for a Parasitic Bivalve with Doubly Uniparental Inheritance (Bivalvia: Unionida).</title>
        <authorList>
            <person name="Smith C.H."/>
        </authorList>
    </citation>
    <scope>NUCLEOTIDE SEQUENCE</scope>
    <source>
        <strain evidence="1">CHS0354</strain>
    </source>
</reference>
<dbReference type="AlphaFoldDB" id="A0AAE0TNH5"/>
<dbReference type="PANTHER" id="PTHR16897:SF2">
    <property type="entry name" value="OS03G0226600 PROTEIN"/>
    <property type="match status" value="1"/>
</dbReference>
<comment type="caution">
    <text evidence="1">The sequence shown here is derived from an EMBL/GenBank/DDBJ whole genome shotgun (WGS) entry which is preliminary data.</text>
</comment>
<dbReference type="EMBL" id="JAEAOA010001453">
    <property type="protein sequence ID" value="KAK3612520.1"/>
    <property type="molecule type" value="Genomic_DNA"/>
</dbReference>
<accession>A0AAE0TNH5</accession>
<organism evidence="1 2">
    <name type="scientific">Potamilus streckersoni</name>
    <dbReference type="NCBI Taxonomy" id="2493646"/>
    <lineage>
        <taxon>Eukaryota</taxon>
        <taxon>Metazoa</taxon>
        <taxon>Spiralia</taxon>
        <taxon>Lophotrochozoa</taxon>
        <taxon>Mollusca</taxon>
        <taxon>Bivalvia</taxon>
        <taxon>Autobranchia</taxon>
        <taxon>Heteroconchia</taxon>
        <taxon>Palaeoheterodonta</taxon>
        <taxon>Unionida</taxon>
        <taxon>Unionoidea</taxon>
        <taxon>Unionidae</taxon>
        <taxon>Ambleminae</taxon>
        <taxon>Lampsilini</taxon>
        <taxon>Potamilus</taxon>
    </lineage>
</organism>
<protein>
    <recommendedName>
        <fullName evidence="3">Fibronectin type-III domain-containing protein</fullName>
    </recommendedName>
</protein>
<proteinExistence type="predicted"/>
<name>A0AAE0TNH5_9BIVA</name>
<dbReference type="Proteomes" id="UP001195483">
    <property type="component" value="Unassembled WGS sequence"/>
</dbReference>
<gene>
    <name evidence="1" type="ORF">CHS0354_024492</name>
</gene>
<reference evidence="1" key="2">
    <citation type="journal article" date="2021" name="Genome Biol. Evol.">
        <title>Developing a high-quality reference genome for a parasitic bivalve with doubly uniparental inheritance (Bivalvia: Unionida).</title>
        <authorList>
            <person name="Smith C.H."/>
        </authorList>
    </citation>
    <scope>NUCLEOTIDE SEQUENCE</scope>
    <source>
        <strain evidence="1">CHS0354</strain>
        <tissue evidence="1">Mantle</tissue>
    </source>
</reference>
<evidence type="ECO:0000313" key="1">
    <source>
        <dbReference type="EMBL" id="KAK3612520.1"/>
    </source>
</evidence>
<dbReference type="PANTHER" id="PTHR16897">
    <property type="entry name" value="OS10G0105400 PROTEIN"/>
    <property type="match status" value="1"/>
</dbReference>
<evidence type="ECO:0008006" key="3">
    <source>
        <dbReference type="Google" id="ProtNLM"/>
    </source>
</evidence>
<dbReference type="InterPro" id="IPR036116">
    <property type="entry name" value="FN3_sf"/>
</dbReference>
<dbReference type="SUPFAM" id="SSF49265">
    <property type="entry name" value="Fibronectin type III"/>
    <property type="match status" value="1"/>
</dbReference>
<reference evidence="1" key="3">
    <citation type="submission" date="2023-05" db="EMBL/GenBank/DDBJ databases">
        <authorList>
            <person name="Smith C.H."/>
        </authorList>
    </citation>
    <scope>NUCLEOTIDE SEQUENCE</scope>
    <source>
        <strain evidence="1">CHS0354</strain>
        <tissue evidence="1">Mantle</tissue>
    </source>
</reference>
<keyword evidence="2" id="KW-1185">Reference proteome</keyword>
<sequence length="140" mass="15439">MYEWAVGSQPGYCDIMPYTVVYEECSESSSSSRINLQEGHAYFVSVKGYNGLGLSTTAISWAFTVDASPPIPGNVYDGQPVPGKTVKDLDFTTDKSGLYIHWEGFNDPHTPIQEYYISIGTCKACENILDYQPVGIVYGK</sequence>